<dbReference type="PROSITE" id="PS51383">
    <property type="entry name" value="YJEF_C_3"/>
    <property type="match status" value="1"/>
</dbReference>
<feature type="binding site" evidence="18">
    <location>
        <position position="61"/>
    </location>
    <ligand>
        <name>K(+)</name>
        <dbReference type="ChEBI" id="CHEBI:29103"/>
    </ligand>
</feature>
<keyword evidence="11 18" id="KW-0413">Isomerase</keyword>
<keyword evidence="9 18" id="KW-0630">Potassium</keyword>
<evidence type="ECO:0000313" key="23">
    <source>
        <dbReference type="Proteomes" id="UP000321172"/>
    </source>
</evidence>
<evidence type="ECO:0000256" key="15">
    <source>
        <dbReference type="ARBA" id="ARBA00048238"/>
    </source>
</evidence>
<dbReference type="AlphaFoldDB" id="A0A5B8RZS8"/>
<feature type="domain" description="YjeF N-terminal" evidence="21">
    <location>
        <begin position="14"/>
        <end position="208"/>
    </location>
</feature>
<evidence type="ECO:0000256" key="3">
    <source>
        <dbReference type="ARBA" id="ARBA00006001"/>
    </source>
</evidence>
<comment type="similarity">
    <text evidence="3 19">In the N-terminal section; belongs to the NnrE/AIBP family.</text>
</comment>
<evidence type="ECO:0000256" key="10">
    <source>
        <dbReference type="ARBA" id="ARBA00023027"/>
    </source>
</evidence>
<dbReference type="GO" id="GO:0005524">
    <property type="term" value="F:ATP binding"/>
    <property type="evidence" value="ECO:0007669"/>
    <property type="project" value="UniProtKB-UniRule"/>
</dbReference>
<keyword evidence="5 18" id="KW-0479">Metal-binding</keyword>
<evidence type="ECO:0000256" key="7">
    <source>
        <dbReference type="ARBA" id="ARBA00022840"/>
    </source>
</evidence>
<sequence>MPQSPDQVLTAAQMRDAEAALIAGGISVDELMQRAGRGAAEWVWRMSGGRPVTVLCGPGNNGGDGYVIAEAIRERGGSVQVVAASDSKTAASRAARGLFQGQVLGRDADSHGEVLVDCLFGTGLTRPLHIDDHALLNRLAARHPRRVAVDLPSGVHADNGMTFNDGLPSWHLTLALGAWKPAHFLLPAAPTMGELRLVPIGVRGLPEAGRLIGRPRLAAPAADAHKYKRGLLGVVTGAMPGASLLAARAAQGAGAGYVKVLGAAEGAPPDLVVECQPLAEVLTDSRYAALLVGPGLGRDAAAREILAIALSEPTPAVVDADGLILLSAHNLAERQAPVIATPHEGELFALERAFGLDGSGSKLERAEALARATGMVVVAKGADTLIAAPDGRVAFAPRATSWLSTAGTGDVLAGAIASQLANGADPFAAACEGVWLHGEAARLTLAPFTAGELAAQVARAYAACL</sequence>
<dbReference type="Gene3D" id="3.40.50.10260">
    <property type="entry name" value="YjeF N-terminal domain"/>
    <property type="match status" value="1"/>
</dbReference>
<dbReference type="PIRSF" id="PIRSF017184">
    <property type="entry name" value="Nnr"/>
    <property type="match status" value="1"/>
</dbReference>
<feature type="binding site" evidence="18">
    <location>
        <position position="153"/>
    </location>
    <ligand>
        <name>K(+)</name>
        <dbReference type="ChEBI" id="CHEBI:29103"/>
    </ligand>
</feature>
<feature type="binding site" evidence="17">
    <location>
        <position position="242"/>
    </location>
    <ligand>
        <name>(6S)-NADPHX</name>
        <dbReference type="ChEBI" id="CHEBI:64076"/>
    </ligand>
</feature>
<comment type="subunit">
    <text evidence="17">Homotetramer.</text>
</comment>
<dbReference type="Pfam" id="PF03853">
    <property type="entry name" value="YjeF_N"/>
    <property type="match status" value="1"/>
</dbReference>
<dbReference type="KEGG" id="ngf:FRF71_00370"/>
<dbReference type="GO" id="GO:0046872">
    <property type="term" value="F:metal ion binding"/>
    <property type="evidence" value="ECO:0007669"/>
    <property type="project" value="UniProtKB-UniRule"/>
</dbReference>
<dbReference type="OrthoDB" id="9806925at2"/>
<evidence type="ECO:0000256" key="14">
    <source>
        <dbReference type="ARBA" id="ARBA00025153"/>
    </source>
</evidence>
<evidence type="ECO:0000256" key="9">
    <source>
        <dbReference type="ARBA" id="ARBA00022958"/>
    </source>
</evidence>
<dbReference type="EC" id="4.2.1.136" evidence="19"/>
<dbReference type="GO" id="GO:0052856">
    <property type="term" value="F:NAD(P)HX epimerase activity"/>
    <property type="evidence" value="ECO:0007669"/>
    <property type="project" value="UniProtKB-UniRule"/>
</dbReference>
<feature type="binding site" evidence="18">
    <location>
        <begin position="121"/>
        <end position="127"/>
    </location>
    <ligand>
        <name>(6S)-NADPHX</name>
        <dbReference type="ChEBI" id="CHEBI:64076"/>
    </ligand>
</feature>
<dbReference type="NCBIfam" id="TIGR00196">
    <property type="entry name" value="yjeF_cterm"/>
    <property type="match status" value="1"/>
</dbReference>
<evidence type="ECO:0000256" key="12">
    <source>
        <dbReference type="ARBA" id="ARBA00023239"/>
    </source>
</evidence>
<evidence type="ECO:0000256" key="2">
    <source>
        <dbReference type="ARBA" id="ARBA00000909"/>
    </source>
</evidence>
<evidence type="ECO:0000256" key="4">
    <source>
        <dbReference type="ARBA" id="ARBA00009524"/>
    </source>
</evidence>
<dbReference type="EMBL" id="CP042345">
    <property type="protein sequence ID" value="QEA14703.1"/>
    <property type="molecule type" value="Genomic_DNA"/>
</dbReference>
<evidence type="ECO:0000256" key="16">
    <source>
        <dbReference type="ARBA" id="ARBA00049209"/>
    </source>
</evidence>
<dbReference type="PROSITE" id="PS51385">
    <property type="entry name" value="YJEF_N"/>
    <property type="match status" value="1"/>
</dbReference>
<evidence type="ECO:0000256" key="6">
    <source>
        <dbReference type="ARBA" id="ARBA00022741"/>
    </source>
</evidence>
<reference evidence="22 23" key="1">
    <citation type="journal article" date="2013" name="J. Microbiol. Biotechnol.">
        <title>Novosphingobium ginsenosidimutans sp. nov., with the ability to convert ginsenoside.</title>
        <authorList>
            <person name="Kim J.K."/>
            <person name="He D."/>
            <person name="Liu Q.M."/>
            <person name="Park H.Y."/>
            <person name="Jung M.S."/>
            <person name="Yoon M.H."/>
            <person name="Kim S.C."/>
            <person name="Im W.T."/>
        </authorList>
    </citation>
    <scope>NUCLEOTIDE SEQUENCE [LARGE SCALE GENOMIC DNA]</scope>
    <source>
        <strain evidence="22 23">FW-6</strain>
    </source>
</reference>
<evidence type="ECO:0000256" key="1">
    <source>
        <dbReference type="ARBA" id="ARBA00000013"/>
    </source>
</evidence>
<feature type="binding site" evidence="17">
    <location>
        <position position="343"/>
    </location>
    <ligand>
        <name>(6S)-NADPHX</name>
        <dbReference type="ChEBI" id="CHEBI:64076"/>
    </ligand>
</feature>
<comment type="similarity">
    <text evidence="4 19">In the C-terminal section; belongs to the NnrD/CARKD family.</text>
</comment>
<dbReference type="GO" id="GO:0052855">
    <property type="term" value="F:ADP-dependent NAD(P)H-hydrate dehydratase activity"/>
    <property type="evidence" value="ECO:0007669"/>
    <property type="project" value="UniProtKB-UniRule"/>
</dbReference>
<protein>
    <recommendedName>
        <fullName evidence="19">Bifunctional NAD(P)H-hydrate repair enzyme</fullName>
    </recommendedName>
    <alternativeName>
        <fullName evidence="19">Nicotinamide nucleotide repair protein</fullName>
    </alternativeName>
    <domain>
        <recommendedName>
            <fullName evidence="19">ADP-dependent (S)-NAD(P)H-hydrate dehydratase</fullName>
            <ecNumber evidence="19">4.2.1.136</ecNumber>
        </recommendedName>
        <alternativeName>
            <fullName evidence="19">ADP-dependent NAD(P)HX dehydratase</fullName>
        </alternativeName>
    </domain>
    <domain>
        <recommendedName>
            <fullName evidence="19">NAD(P)H-hydrate epimerase</fullName>
            <ecNumber evidence="19">5.1.99.6</ecNumber>
        </recommendedName>
    </domain>
</protein>
<feature type="binding site" evidence="18">
    <location>
        <position position="117"/>
    </location>
    <ligand>
        <name>K(+)</name>
        <dbReference type="ChEBI" id="CHEBI:29103"/>
    </ligand>
</feature>
<feature type="binding site" evidence="17">
    <location>
        <position position="295"/>
    </location>
    <ligand>
        <name>(6S)-NADPHX</name>
        <dbReference type="ChEBI" id="CHEBI:64076"/>
    </ligand>
</feature>
<feature type="domain" description="YjeF C-terminal" evidence="20">
    <location>
        <begin position="209"/>
        <end position="464"/>
    </location>
</feature>
<evidence type="ECO:0000256" key="8">
    <source>
        <dbReference type="ARBA" id="ARBA00022857"/>
    </source>
</evidence>
<dbReference type="HAMAP" id="MF_01966">
    <property type="entry name" value="NADHX_epimerase"/>
    <property type="match status" value="1"/>
</dbReference>
<comment type="function">
    <text evidence="17">Catalyzes the dehydration of the S-form of NAD(P)HX at the expense of ADP, which is converted to AMP. Together with NAD(P)HX epimerase, which catalyzes the epimerization of the S- and R-forms, the enzyme allows the repair of both epimers of NAD(P)HX, a damaged form of NAD(P)H that is a result of enzymatic or heat-dependent hydration.</text>
</comment>
<proteinExistence type="inferred from homology"/>
<organism evidence="22 23">
    <name type="scientific">Novosphingobium ginsenosidimutans</name>
    <dbReference type="NCBI Taxonomy" id="1176536"/>
    <lineage>
        <taxon>Bacteria</taxon>
        <taxon>Pseudomonadati</taxon>
        <taxon>Pseudomonadota</taxon>
        <taxon>Alphaproteobacteria</taxon>
        <taxon>Sphingomonadales</taxon>
        <taxon>Sphingomonadaceae</taxon>
        <taxon>Novosphingobium</taxon>
    </lineage>
</organism>
<feature type="binding site" evidence="17">
    <location>
        <position position="409"/>
    </location>
    <ligand>
        <name>AMP</name>
        <dbReference type="ChEBI" id="CHEBI:456215"/>
    </ligand>
</feature>
<evidence type="ECO:0000256" key="18">
    <source>
        <dbReference type="HAMAP-Rule" id="MF_01966"/>
    </source>
</evidence>
<comment type="function">
    <text evidence="18">Catalyzes the epimerization of the S- and R-forms of NAD(P)HX, a damaged form of NAD(P)H that is a result of enzymatic or heat-dependent hydration. This is a prerequisite for the S-specific NAD(P)H-hydrate dehydratase to allow the repair of both epimers of NAD(P)HX.</text>
</comment>
<name>A0A5B8RZS8_9SPHN</name>
<comment type="similarity">
    <text evidence="18">Belongs to the NnrE/AIBP family.</text>
</comment>
<dbReference type="Gene3D" id="3.40.1190.20">
    <property type="match status" value="1"/>
</dbReference>
<evidence type="ECO:0000259" key="21">
    <source>
        <dbReference type="PROSITE" id="PS51385"/>
    </source>
</evidence>
<feature type="binding site" evidence="18">
    <location>
        <begin position="60"/>
        <end position="64"/>
    </location>
    <ligand>
        <name>(6S)-NADPHX</name>
        <dbReference type="ChEBI" id="CHEBI:64076"/>
    </ligand>
</feature>
<evidence type="ECO:0000256" key="19">
    <source>
        <dbReference type="PIRNR" id="PIRNR017184"/>
    </source>
</evidence>
<dbReference type="Proteomes" id="UP000321172">
    <property type="component" value="Chromosome"/>
</dbReference>
<feature type="binding site" evidence="18">
    <location>
        <position position="150"/>
    </location>
    <ligand>
        <name>(6S)-NADPHX</name>
        <dbReference type="ChEBI" id="CHEBI:64076"/>
    </ligand>
</feature>
<accession>A0A5B8RZS8</accession>
<dbReference type="PANTHER" id="PTHR12592:SF0">
    <property type="entry name" value="ATP-DEPENDENT (S)-NAD(P)H-HYDRATE DEHYDRATASE"/>
    <property type="match status" value="1"/>
</dbReference>
<dbReference type="CDD" id="cd01171">
    <property type="entry name" value="YXKO-related"/>
    <property type="match status" value="1"/>
</dbReference>
<evidence type="ECO:0000313" key="22">
    <source>
        <dbReference type="EMBL" id="QEA14703.1"/>
    </source>
</evidence>
<dbReference type="InterPro" id="IPR029056">
    <property type="entry name" value="Ribokinase-like"/>
</dbReference>
<dbReference type="Pfam" id="PF01256">
    <property type="entry name" value="Carb_kinase"/>
    <property type="match status" value="1"/>
</dbReference>
<dbReference type="InterPro" id="IPR000631">
    <property type="entry name" value="CARKD"/>
</dbReference>
<evidence type="ECO:0000259" key="20">
    <source>
        <dbReference type="PROSITE" id="PS51383"/>
    </source>
</evidence>
<dbReference type="RefSeq" id="WP_147088684.1">
    <property type="nucleotide sequence ID" value="NZ_BAABJD010000002.1"/>
</dbReference>
<evidence type="ECO:0000256" key="13">
    <source>
        <dbReference type="ARBA" id="ARBA00023268"/>
    </source>
</evidence>
<comment type="catalytic activity">
    <reaction evidence="2 18 19">
        <text>(6R)-NADPHX = (6S)-NADPHX</text>
        <dbReference type="Rhea" id="RHEA:32227"/>
        <dbReference type="ChEBI" id="CHEBI:64076"/>
        <dbReference type="ChEBI" id="CHEBI:64077"/>
        <dbReference type="EC" id="5.1.99.6"/>
    </reaction>
</comment>
<dbReference type="InterPro" id="IPR017953">
    <property type="entry name" value="Carbohydrate_kinase_pred_CS"/>
</dbReference>
<gene>
    <name evidence="17" type="primary">nnrD</name>
    <name evidence="18" type="synonym">nnrE</name>
    <name evidence="22" type="ORF">FRF71_00370</name>
</gene>
<keyword evidence="7 17" id="KW-0067">ATP-binding</keyword>
<keyword evidence="8 17" id="KW-0521">NADP</keyword>
<dbReference type="GO" id="GO:0046496">
    <property type="term" value="P:nicotinamide nucleotide metabolic process"/>
    <property type="evidence" value="ECO:0007669"/>
    <property type="project" value="UniProtKB-UniRule"/>
</dbReference>
<dbReference type="EC" id="5.1.99.6" evidence="19"/>
<keyword evidence="23" id="KW-1185">Reference proteome</keyword>
<keyword evidence="13" id="KW-0511">Multifunctional enzyme</keyword>
<keyword evidence="12 17" id="KW-0456">Lyase</keyword>
<dbReference type="PROSITE" id="PS01050">
    <property type="entry name" value="YJEF_C_2"/>
    <property type="match status" value="1"/>
</dbReference>
<comment type="function">
    <text evidence="14 19">Bifunctional enzyme that catalyzes the epimerization of the S- and R-forms of NAD(P)HX and the dehydration of the S-form of NAD(P)HX at the expense of ADP, which is converted to AMP. This allows the repair of both epimers of NAD(P)HX, a damaged form of NAD(P)H that is a result of enzymatic or heat-dependent hydration.</text>
</comment>
<dbReference type="PANTHER" id="PTHR12592">
    <property type="entry name" value="ATP-DEPENDENT (S)-NAD(P)H-HYDRATE DEHYDRATASE FAMILY MEMBER"/>
    <property type="match status" value="1"/>
</dbReference>
<evidence type="ECO:0000256" key="17">
    <source>
        <dbReference type="HAMAP-Rule" id="MF_01965"/>
    </source>
</evidence>
<dbReference type="SUPFAM" id="SSF64153">
    <property type="entry name" value="YjeF N-terminal domain-like"/>
    <property type="match status" value="1"/>
</dbReference>
<feature type="binding site" evidence="17">
    <location>
        <begin position="380"/>
        <end position="384"/>
    </location>
    <ligand>
        <name>AMP</name>
        <dbReference type="ChEBI" id="CHEBI:456215"/>
    </ligand>
</feature>
<evidence type="ECO:0000256" key="5">
    <source>
        <dbReference type="ARBA" id="ARBA00022723"/>
    </source>
</evidence>
<comment type="cofactor">
    <cofactor evidence="18 19">
        <name>K(+)</name>
        <dbReference type="ChEBI" id="CHEBI:29103"/>
    </cofactor>
    <text evidence="18 19">Binds 1 potassium ion per subunit.</text>
</comment>
<keyword evidence="6 17" id="KW-0547">Nucleotide-binding</keyword>
<dbReference type="SUPFAM" id="SSF53613">
    <property type="entry name" value="Ribokinase-like"/>
    <property type="match status" value="1"/>
</dbReference>
<dbReference type="InterPro" id="IPR036652">
    <property type="entry name" value="YjeF_N_dom_sf"/>
</dbReference>
<keyword evidence="10 17" id="KW-0520">NAD</keyword>
<dbReference type="HAMAP" id="MF_01965">
    <property type="entry name" value="NADHX_dehydratase"/>
    <property type="match status" value="1"/>
</dbReference>
<feature type="binding site" evidence="17">
    <location>
        <position position="410"/>
    </location>
    <ligand>
        <name>(6S)-NADPHX</name>
        <dbReference type="ChEBI" id="CHEBI:64076"/>
    </ligand>
</feature>
<dbReference type="GO" id="GO:0110051">
    <property type="term" value="P:metabolite repair"/>
    <property type="evidence" value="ECO:0007669"/>
    <property type="project" value="TreeGrafter"/>
</dbReference>
<comment type="caution">
    <text evidence="18">Lacks conserved residue(s) required for the propagation of feature annotation.</text>
</comment>
<dbReference type="InterPro" id="IPR004443">
    <property type="entry name" value="YjeF_N_dom"/>
</dbReference>
<evidence type="ECO:0000256" key="11">
    <source>
        <dbReference type="ARBA" id="ARBA00023235"/>
    </source>
</evidence>
<comment type="cofactor">
    <cofactor evidence="17">
        <name>Mg(2+)</name>
        <dbReference type="ChEBI" id="CHEBI:18420"/>
    </cofactor>
</comment>
<comment type="catalytic activity">
    <reaction evidence="16 17 19">
        <text>(6S)-NADPHX + ADP = AMP + phosphate + NADPH + H(+)</text>
        <dbReference type="Rhea" id="RHEA:32235"/>
        <dbReference type="ChEBI" id="CHEBI:15378"/>
        <dbReference type="ChEBI" id="CHEBI:43474"/>
        <dbReference type="ChEBI" id="CHEBI:57783"/>
        <dbReference type="ChEBI" id="CHEBI:64076"/>
        <dbReference type="ChEBI" id="CHEBI:456215"/>
        <dbReference type="ChEBI" id="CHEBI:456216"/>
        <dbReference type="EC" id="4.2.1.136"/>
    </reaction>
</comment>
<dbReference type="InterPro" id="IPR030677">
    <property type="entry name" value="Nnr"/>
</dbReference>
<comment type="catalytic activity">
    <reaction evidence="1 18 19">
        <text>(6R)-NADHX = (6S)-NADHX</text>
        <dbReference type="Rhea" id="RHEA:32215"/>
        <dbReference type="ChEBI" id="CHEBI:64074"/>
        <dbReference type="ChEBI" id="CHEBI:64075"/>
        <dbReference type="EC" id="5.1.99.6"/>
    </reaction>
</comment>
<comment type="catalytic activity">
    <reaction evidence="15 17 19">
        <text>(6S)-NADHX + ADP = AMP + phosphate + NADH + H(+)</text>
        <dbReference type="Rhea" id="RHEA:32223"/>
        <dbReference type="ChEBI" id="CHEBI:15378"/>
        <dbReference type="ChEBI" id="CHEBI:43474"/>
        <dbReference type="ChEBI" id="CHEBI:57945"/>
        <dbReference type="ChEBI" id="CHEBI:64074"/>
        <dbReference type="ChEBI" id="CHEBI:456215"/>
        <dbReference type="ChEBI" id="CHEBI:456216"/>
        <dbReference type="EC" id="4.2.1.136"/>
    </reaction>
</comment>
<dbReference type="NCBIfam" id="TIGR00197">
    <property type="entry name" value="yjeF_nterm"/>
    <property type="match status" value="1"/>
</dbReference>
<comment type="similarity">
    <text evidence="17">Belongs to the NnrD/CARKD family.</text>
</comment>